<dbReference type="EMBL" id="AZGZ01000020">
    <property type="protein sequence ID" value="KZZ89567.1"/>
    <property type="molecule type" value="Genomic_DNA"/>
</dbReference>
<dbReference type="InterPro" id="IPR011598">
    <property type="entry name" value="bHLH_dom"/>
</dbReference>
<dbReference type="VEuPathDB" id="FungiDB:AAP_04322"/>
<organism evidence="3 4">
    <name type="scientific">Ascosphaera apis ARSEF 7405</name>
    <dbReference type="NCBI Taxonomy" id="392613"/>
    <lineage>
        <taxon>Eukaryota</taxon>
        <taxon>Fungi</taxon>
        <taxon>Dikarya</taxon>
        <taxon>Ascomycota</taxon>
        <taxon>Pezizomycotina</taxon>
        <taxon>Eurotiomycetes</taxon>
        <taxon>Eurotiomycetidae</taxon>
        <taxon>Onygenales</taxon>
        <taxon>Ascosphaeraceae</taxon>
        <taxon>Ascosphaera</taxon>
    </lineage>
</organism>
<name>A0A167X2W8_9EURO</name>
<dbReference type="GO" id="GO:0003677">
    <property type="term" value="F:DNA binding"/>
    <property type="evidence" value="ECO:0007669"/>
    <property type="project" value="UniProtKB-KW"/>
</dbReference>
<feature type="region of interest" description="Disordered" evidence="1">
    <location>
        <begin position="313"/>
        <end position="364"/>
    </location>
</feature>
<dbReference type="AlphaFoldDB" id="A0A167X2W8"/>
<reference evidence="3 4" key="1">
    <citation type="journal article" date="2016" name="Genome Biol. Evol.">
        <title>Divergent and convergent evolution of fungal pathogenicity.</title>
        <authorList>
            <person name="Shang Y."/>
            <person name="Xiao G."/>
            <person name="Zheng P."/>
            <person name="Cen K."/>
            <person name="Zhan S."/>
            <person name="Wang C."/>
        </authorList>
    </citation>
    <scope>NUCLEOTIDE SEQUENCE [LARGE SCALE GENOMIC DNA]</scope>
    <source>
        <strain evidence="3 4">ARSEF 7405</strain>
    </source>
</reference>
<dbReference type="GO" id="GO:0046983">
    <property type="term" value="F:protein dimerization activity"/>
    <property type="evidence" value="ECO:0007669"/>
    <property type="project" value="InterPro"/>
</dbReference>
<feature type="domain" description="BHLH" evidence="2">
    <location>
        <begin position="352"/>
        <end position="403"/>
    </location>
</feature>
<feature type="compositionally biased region" description="Basic and acidic residues" evidence="1">
    <location>
        <begin position="348"/>
        <end position="364"/>
    </location>
</feature>
<dbReference type="SUPFAM" id="SSF47459">
    <property type="entry name" value="HLH, helix-loop-helix DNA-binding domain"/>
    <property type="match status" value="1"/>
</dbReference>
<comment type="caution">
    <text evidence="3">The sequence shown here is derived from an EMBL/GenBank/DDBJ whole genome shotgun (WGS) entry which is preliminary data.</text>
</comment>
<protein>
    <submittedName>
        <fullName evidence="3">Helix-loop-helix DNA-binding protein</fullName>
    </submittedName>
</protein>
<evidence type="ECO:0000256" key="1">
    <source>
        <dbReference type="SAM" id="MobiDB-lite"/>
    </source>
</evidence>
<dbReference type="PROSITE" id="PS50888">
    <property type="entry name" value="BHLH"/>
    <property type="match status" value="1"/>
</dbReference>
<keyword evidence="4" id="KW-1185">Reference proteome</keyword>
<dbReference type="InterPro" id="IPR036638">
    <property type="entry name" value="HLH_DNA-bd_sf"/>
</dbReference>
<evidence type="ECO:0000313" key="4">
    <source>
        <dbReference type="Proteomes" id="UP000242877"/>
    </source>
</evidence>
<dbReference type="Gene3D" id="4.10.280.10">
    <property type="entry name" value="Helix-loop-helix DNA-binding domain"/>
    <property type="match status" value="1"/>
</dbReference>
<evidence type="ECO:0000313" key="3">
    <source>
        <dbReference type="EMBL" id="KZZ89567.1"/>
    </source>
</evidence>
<keyword evidence="3" id="KW-0238">DNA-binding</keyword>
<accession>A0A167X2W8</accession>
<feature type="compositionally biased region" description="Polar residues" evidence="1">
    <location>
        <begin position="313"/>
        <end position="335"/>
    </location>
</feature>
<proteinExistence type="predicted"/>
<evidence type="ECO:0000259" key="2">
    <source>
        <dbReference type="PROSITE" id="PS50888"/>
    </source>
</evidence>
<gene>
    <name evidence="3" type="ORF">AAP_04322</name>
</gene>
<sequence>MDPNSWLMATQSADEFAYVPSIPQDDILSAQSAFPFEFGLCEYAPIGFDYEQQKQANTQSFKQPTTSHLFDGGLPLAQPQDTGPLTGSSMYSSESIFSPISGTFSDSLSPNPLSPSYGESSYNHIWGIINENDVAPARKNSMDTMISDWGWSQADTSSLPELTPSSPENVNPSIMPMTAPPQLQGDCSTQSSTDDGSLSRVIRIETDRRFSDAGYIPPVSHSSAVVTERVLSLLGCLQPVVPQNNQSMWPVQQQFHPNTFMQPELAMAPAMEAAAPSRKRKADDMMLENTEACQPNKKREYLNYYSFCENPQTEQRVPSVESTQATGESSETQQAPAAPTYTKRRKRLTESERKRNRVLSEKQRREELKGRLDEICSMIPGLHSNLGTKSLVLQQVADWLENLLLENTALQRYLNTLTCC</sequence>
<dbReference type="OrthoDB" id="5778525at2759"/>
<dbReference type="Proteomes" id="UP000242877">
    <property type="component" value="Unassembled WGS sequence"/>
</dbReference>